<evidence type="ECO:0008006" key="4">
    <source>
        <dbReference type="Google" id="ProtNLM"/>
    </source>
</evidence>
<feature type="region of interest" description="Disordered" evidence="1">
    <location>
        <begin position="61"/>
        <end position="80"/>
    </location>
</feature>
<evidence type="ECO:0000256" key="1">
    <source>
        <dbReference type="SAM" id="MobiDB-lite"/>
    </source>
</evidence>
<dbReference type="AlphaFoldDB" id="A0AAV4F921"/>
<comment type="caution">
    <text evidence="2">The sequence shown here is derived from an EMBL/GenBank/DDBJ whole genome shotgun (WGS) entry which is preliminary data.</text>
</comment>
<evidence type="ECO:0000313" key="2">
    <source>
        <dbReference type="EMBL" id="GFR69717.1"/>
    </source>
</evidence>
<feature type="compositionally biased region" description="Basic and acidic residues" evidence="1">
    <location>
        <begin position="1"/>
        <end position="15"/>
    </location>
</feature>
<protein>
    <recommendedName>
        <fullName evidence="4">CTNNB1 binding N-teminal domain-containing protein</fullName>
    </recommendedName>
</protein>
<reference evidence="2 3" key="1">
    <citation type="journal article" date="2021" name="Elife">
        <title>Chloroplast acquisition without the gene transfer in kleptoplastic sea slugs, Plakobranchus ocellatus.</title>
        <authorList>
            <person name="Maeda T."/>
            <person name="Takahashi S."/>
            <person name="Yoshida T."/>
            <person name="Shimamura S."/>
            <person name="Takaki Y."/>
            <person name="Nagai Y."/>
            <person name="Toyoda A."/>
            <person name="Suzuki Y."/>
            <person name="Arimoto A."/>
            <person name="Ishii H."/>
            <person name="Satoh N."/>
            <person name="Nishiyama T."/>
            <person name="Hasebe M."/>
            <person name="Maruyama T."/>
            <person name="Minagawa J."/>
            <person name="Obokata J."/>
            <person name="Shigenobu S."/>
        </authorList>
    </citation>
    <scope>NUCLEOTIDE SEQUENCE [LARGE SCALE GENOMIC DNA]</scope>
</reference>
<organism evidence="2 3">
    <name type="scientific">Elysia marginata</name>
    <dbReference type="NCBI Taxonomy" id="1093978"/>
    <lineage>
        <taxon>Eukaryota</taxon>
        <taxon>Metazoa</taxon>
        <taxon>Spiralia</taxon>
        <taxon>Lophotrochozoa</taxon>
        <taxon>Mollusca</taxon>
        <taxon>Gastropoda</taxon>
        <taxon>Heterobranchia</taxon>
        <taxon>Euthyneura</taxon>
        <taxon>Panpulmonata</taxon>
        <taxon>Sacoglossa</taxon>
        <taxon>Placobranchoidea</taxon>
        <taxon>Plakobranchidae</taxon>
        <taxon>Elysia</taxon>
    </lineage>
</organism>
<gene>
    <name evidence="2" type="ORF">ElyMa_002056900</name>
</gene>
<sequence length="80" mass="8848">MLEREHGKTQADDTMTKPASTIDEDRESVSVLDDLESHSSSAKEMEAYQYSHTSLASIDLGYPSNKLKNPPMSRDSVTSV</sequence>
<evidence type="ECO:0000313" key="3">
    <source>
        <dbReference type="Proteomes" id="UP000762676"/>
    </source>
</evidence>
<feature type="compositionally biased region" description="Basic and acidic residues" evidence="1">
    <location>
        <begin position="35"/>
        <end position="46"/>
    </location>
</feature>
<dbReference type="EMBL" id="BMAT01004167">
    <property type="protein sequence ID" value="GFR69717.1"/>
    <property type="molecule type" value="Genomic_DNA"/>
</dbReference>
<accession>A0AAV4F921</accession>
<dbReference type="Proteomes" id="UP000762676">
    <property type="component" value="Unassembled WGS sequence"/>
</dbReference>
<proteinExistence type="predicted"/>
<keyword evidence="3" id="KW-1185">Reference proteome</keyword>
<feature type="region of interest" description="Disordered" evidence="1">
    <location>
        <begin position="1"/>
        <end position="46"/>
    </location>
</feature>
<name>A0AAV4F921_9GAST</name>